<evidence type="ECO:0000313" key="1">
    <source>
        <dbReference type="EMBL" id="MEI2456278.1"/>
    </source>
</evidence>
<dbReference type="Proteomes" id="UP001387215">
    <property type="component" value="Unassembled WGS sequence"/>
</dbReference>
<dbReference type="EMBL" id="JBANDL010000002">
    <property type="protein sequence ID" value="MEI2456278.1"/>
    <property type="molecule type" value="Genomic_DNA"/>
</dbReference>
<dbReference type="RefSeq" id="WP_336132368.1">
    <property type="nucleotide sequence ID" value="NZ_JBANDL010000002.1"/>
</dbReference>
<sequence>MAAKLDIKIIDEDVGLEVLFRFQDDGFLAGASAWFALSQLLEFCESLESYPIAPDALPLLIGGYWSSDGLAVQQEHVRLSVVPSGNQGQLELSVSLGVPPAEGRGVLQRYAMARIAIYYSEAEELAKGLRSLALAGEGESSFLFGL</sequence>
<comment type="caution">
    <text evidence="1">The sequence shown here is derived from an EMBL/GenBank/DDBJ whole genome shotgun (WGS) entry which is preliminary data.</text>
</comment>
<organism evidence="1 2">
    <name type="scientific">Lysobacter firmicutimachus</name>
    <dbReference type="NCBI Taxonomy" id="1792846"/>
    <lineage>
        <taxon>Bacteria</taxon>
        <taxon>Pseudomonadati</taxon>
        <taxon>Pseudomonadota</taxon>
        <taxon>Gammaproteobacteria</taxon>
        <taxon>Lysobacterales</taxon>
        <taxon>Lysobacteraceae</taxon>
        <taxon>Lysobacter</taxon>
    </lineage>
</organism>
<name>A0ABU8D7N2_9GAMM</name>
<proteinExistence type="predicted"/>
<reference evidence="1 2" key="1">
    <citation type="submission" date="2024-02" db="EMBL/GenBank/DDBJ databases">
        <title>Lysobacter Genome Sequencing and Mining.</title>
        <authorList>
            <person name="Bierman J."/>
            <person name="Walker M.C."/>
        </authorList>
    </citation>
    <scope>NUCLEOTIDE SEQUENCE [LARGE SCALE GENOMIC DNA]</scope>
    <source>
        <strain evidence="1 2">PB6250</strain>
    </source>
</reference>
<keyword evidence="2" id="KW-1185">Reference proteome</keyword>
<accession>A0ABU8D7N2</accession>
<evidence type="ECO:0000313" key="2">
    <source>
        <dbReference type="Proteomes" id="UP001387215"/>
    </source>
</evidence>
<protein>
    <submittedName>
        <fullName evidence="1">Uncharacterized protein</fullName>
    </submittedName>
</protein>
<gene>
    <name evidence="1" type="ORF">V2J18_16565</name>
</gene>